<reference evidence="1 2" key="1">
    <citation type="submission" date="2013-08" db="EMBL/GenBank/DDBJ databases">
        <authorList>
            <person name="Durkin A.S."/>
            <person name="Haft D.R."/>
            <person name="McCorrison J."/>
            <person name="Torralba M."/>
            <person name="Gillis M."/>
            <person name="Haft D.H."/>
            <person name="Methe B."/>
            <person name="Sutton G."/>
            <person name="Nelson K.E."/>
        </authorList>
    </citation>
    <scope>NUCLEOTIDE SEQUENCE [LARGE SCALE GENOMIC DNA]</scope>
    <source>
        <strain evidence="1 2">F0195</strain>
    </source>
</reference>
<dbReference type="Proteomes" id="UP000016638">
    <property type="component" value="Unassembled WGS sequence"/>
</dbReference>
<dbReference type="AlphaFoldDB" id="U2V253"/>
<dbReference type="PATRIC" id="fig|1125712.3.peg.2032"/>
<keyword evidence="2" id="KW-1185">Reference proteome</keyword>
<sequence>MDLQVIVTHAEVDRLLAKKTCERLFAYRQLQPWSPTTKKGIDW</sequence>
<name>U2V253_9ACTN</name>
<accession>U2V253</accession>
<evidence type="ECO:0000313" key="2">
    <source>
        <dbReference type="Proteomes" id="UP000016638"/>
    </source>
</evidence>
<organism evidence="1 2">
    <name type="scientific">Olsenella profusa F0195</name>
    <dbReference type="NCBI Taxonomy" id="1125712"/>
    <lineage>
        <taxon>Bacteria</taxon>
        <taxon>Bacillati</taxon>
        <taxon>Actinomycetota</taxon>
        <taxon>Coriobacteriia</taxon>
        <taxon>Coriobacteriales</taxon>
        <taxon>Atopobiaceae</taxon>
        <taxon>Olsenella</taxon>
    </lineage>
</organism>
<gene>
    <name evidence="1" type="ORF">HMPREF1316_0612</name>
</gene>
<dbReference type="EMBL" id="AWEZ01000062">
    <property type="protein sequence ID" value="ERL06746.1"/>
    <property type="molecule type" value="Genomic_DNA"/>
</dbReference>
<evidence type="ECO:0000313" key="1">
    <source>
        <dbReference type="EMBL" id="ERL06746.1"/>
    </source>
</evidence>
<proteinExistence type="predicted"/>
<comment type="caution">
    <text evidence="1">The sequence shown here is derived from an EMBL/GenBank/DDBJ whole genome shotgun (WGS) entry which is preliminary data.</text>
</comment>
<dbReference type="STRING" id="1125712.HMPREF1316_0612"/>
<protein>
    <submittedName>
        <fullName evidence="1">Uncharacterized protein</fullName>
    </submittedName>
</protein>